<organism evidence="1 2">
    <name type="scientific">Paenibacillus gyeongsangnamensis</name>
    <dbReference type="NCBI Taxonomy" id="3388067"/>
    <lineage>
        <taxon>Bacteria</taxon>
        <taxon>Bacillati</taxon>
        <taxon>Bacillota</taxon>
        <taxon>Bacilli</taxon>
        <taxon>Bacillales</taxon>
        <taxon>Paenibacillaceae</taxon>
        <taxon>Paenibacillus</taxon>
    </lineage>
</organism>
<sequence>MKWAKWIVLWVSVVLALSGCGRNLPVLTAEQLQNKLTVLVVTGTDMQEPLATTLQKTLAAWRDTKQISYEWMQKTDSFSAEQVGKLQQRPYDYIIVLGHTPVQGTLAAAKALPAHKWIFIDDGLGAPQGDIVEKHIVYRGIPSGRVQQEWDEWVKQQQVSGRAIEWVTNAANPIPSAWAPSEEAETISLTDANGWYPQFQSQVRSHGPSWIVLYSPVNPSTIQRMKNLQVPIMNMAATSVQLQWDALLTSLQRTMETKSWTPGFQPFAEGEMRVSKNS</sequence>
<dbReference type="EMBL" id="JAQAGZ010000004">
    <property type="protein sequence ID" value="MCZ8512301.1"/>
    <property type="molecule type" value="Genomic_DNA"/>
</dbReference>
<evidence type="ECO:0000313" key="2">
    <source>
        <dbReference type="Proteomes" id="UP001527882"/>
    </source>
</evidence>
<name>A0ABT4Q670_9BACL</name>
<dbReference type="Proteomes" id="UP001527882">
    <property type="component" value="Unassembled WGS sequence"/>
</dbReference>
<reference evidence="1 2" key="1">
    <citation type="submission" date="2022-12" db="EMBL/GenBank/DDBJ databases">
        <title>Draft genome sequence of Paenibacillus sp. dW9.</title>
        <authorList>
            <person name="Choi E.-W."/>
            <person name="Kim D.-U."/>
        </authorList>
    </citation>
    <scope>NUCLEOTIDE SEQUENCE [LARGE SCALE GENOMIC DNA]</scope>
    <source>
        <strain evidence="2">dW9</strain>
    </source>
</reference>
<evidence type="ECO:0000313" key="1">
    <source>
        <dbReference type="EMBL" id="MCZ8512301.1"/>
    </source>
</evidence>
<accession>A0ABT4Q670</accession>
<protein>
    <recommendedName>
        <fullName evidence="3">ABC transporter substrate-binding protein</fullName>
    </recommendedName>
</protein>
<proteinExistence type="predicted"/>
<keyword evidence="2" id="KW-1185">Reference proteome</keyword>
<comment type="caution">
    <text evidence="1">The sequence shown here is derived from an EMBL/GenBank/DDBJ whole genome shotgun (WGS) entry which is preliminary data.</text>
</comment>
<dbReference type="RefSeq" id="WP_269880715.1">
    <property type="nucleotide sequence ID" value="NZ_JAQAGZ010000004.1"/>
</dbReference>
<evidence type="ECO:0008006" key="3">
    <source>
        <dbReference type="Google" id="ProtNLM"/>
    </source>
</evidence>
<gene>
    <name evidence="1" type="ORF">O9H85_07635</name>
</gene>
<dbReference type="PROSITE" id="PS51257">
    <property type="entry name" value="PROKAR_LIPOPROTEIN"/>
    <property type="match status" value="1"/>
</dbReference>